<proteinExistence type="predicted"/>
<comment type="function">
    <text evidence="2">Functions as an E3 ubiquitin ligase.</text>
</comment>
<dbReference type="PROSITE" id="PS51698">
    <property type="entry name" value="U_BOX"/>
    <property type="match status" value="1"/>
</dbReference>
<dbReference type="PANTHER" id="PTHR22849">
    <property type="entry name" value="WDSAM1 PROTEIN"/>
    <property type="match status" value="1"/>
</dbReference>
<evidence type="ECO:0000256" key="1">
    <source>
        <dbReference type="ARBA" id="ARBA00022786"/>
    </source>
</evidence>
<dbReference type="InterPro" id="IPR045210">
    <property type="entry name" value="RING-Ubox_PUB"/>
</dbReference>
<sequence>MNMADHLNSIPPFFLCPISLQVMEDPVTVATGVSYDRSSISRWLVDHDKCPVTNQRLADLTVTPNDTLLRLIRSWSAAANAAAAVDSFPEILEILRDLNDQSAHSVCKFRALEKIKILLLGGTDGGCIETVRMEKAGVTSLVASLMSRPSSPTEITDDFIILINEAAVTLYLLKPSPETLKAVSERDGGELINSLASLLQHGSYEGRVRAALLLQSVFEIVGEEFKSRLPFDVIEAAVEVLKDQNVSRRTTMALLAVLLEVLPRGKNRWKAVEAGVVEVMVALLVEDGARDKRKCEAMMAVLELVCGKAEGRAELVSHPAGLAAVAARMVGVSSAVTERAMAVLGLVFRNCSGGAVVEELVQVGGVAKLCVVVQVEENRRIREMAKRILAMHMKEWIKSPCFPSYRLP</sequence>
<dbReference type="Pfam" id="PF04564">
    <property type="entry name" value="U-box"/>
    <property type="match status" value="1"/>
</dbReference>
<dbReference type="GO" id="GO:0016567">
    <property type="term" value="P:protein ubiquitination"/>
    <property type="evidence" value="ECO:0007669"/>
    <property type="project" value="UniProtKB-UniRule"/>
</dbReference>
<comment type="caution">
    <text evidence="4">The sequence shown here is derived from an EMBL/GenBank/DDBJ whole genome shotgun (WGS) entry which is preliminary data.</text>
</comment>
<dbReference type="CDD" id="cd16664">
    <property type="entry name" value="RING-Ubox_PUB"/>
    <property type="match status" value="1"/>
</dbReference>
<dbReference type="GO" id="GO:0061630">
    <property type="term" value="F:ubiquitin protein ligase activity"/>
    <property type="evidence" value="ECO:0007669"/>
    <property type="project" value="UniProtKB-UniRule"/>
</dbReference>
<keyword evidence="5" id="KW-1185">Reference proteome</keyword>
<dbReference type="OrthoDB" id="10064100at2759"/>
<dbReference type="Pfam" id="PF25598">
    <property type="entry name" value="ARM_PUB"/>
    <property type="match status" value="1"/>
</dbReference>
<feature type="domain" description="U-box" evidence="3">
    <location>
        <begin position="9"/>
        <end position="82"/>
    </location>
</feature>
<dbReference type="PANTHER" id="PTHR22849:SF164">
    <property type="entry name" value="U-BOX DOMAIN-CONTAINING PROTEIN"/>
    <property type="match status" value="1"/>
</dbReference>
<gene>
    <name evidence="4" type="ORF">ZIOFF_057555</name>
</gene>
<dbReference type="SMART" id="SM00504">
    <property type="entry name" value="Ubox"/>
    <property type="match status" value="1"/>
</dbReference>
<dbReference type="AlphaFoldDB" id="A0A8J5KGZ7"/>
<dbReference type="InterPro" id="IPR003613">
    <property type="entry name" value="Ubox_domain"/>
</dbReference>
<reference evidence="4 5" key="1">
    <citation type="submission" date="2020-08" db="EMBL/GenBank/DDBJ databases">
        <title>Plant Genome Project.</title>
        <authorList>
            <person name="Zhang R.-G."/>
        </authorList>
    </citation>
    <scope>NUCLEOTIDE SEQUENCE [LARGE SCALE GENOMIC DNA]</scope>
    <source>
        <tissue evidence="4">Rhizome</tissue>
    </source>
</reference>
<comment type="pathway">
    <text evidence="2">Protein modification; protein ubiquitination.</text>
</comment>
<dbReference type="InterPro" id="IPR058678">
    <property type="entry name" value="ARM_PUB"/>
</dbReference>
<evidence type="ECO:0000259" key="3">
    <source>
        <dbReference type="PROSITE" id="PS51698"/>
    </source>
</evidence>
<dbReference type="InterPro" id="IPR045185">
    <property type="entry name" value="PUB22/23/24-like"/>
</dbReference>
<evidence type="ECO:0000256" key="2">
    <source>
        <dbReference type="RuleBase" id="RU369093"/>
    </source>
</evidence>
<dbReference type="Proteomes" id="UP000734854">
    <property type="component" value="Unassembled WGS sequence"/>
</dbReference>
<accession>A0A8J5KGZ7</accession>
<protein>
    <recommendedName>
        <fullName evidence="2 3">U-box domain-containing protein</fullName>
        <ecNumber evidence="2">2.3.2.27</ecNumber>
    </recommendedName>
    <alternativeName>
        <fullName evidence="2">RING-type E3 ubiquitin transferase PUB</fullName>
    </alternativeName>
</protein>
<organism evidence="4 5">
    <name type="scientific">Zingiber officinale</name>
    <name type="common">Ginger</name>
    <name type="synonym">Amomum zingiber</name>
    <dbReference type="NCBI Taxonomy" id="94328"/>
    <lineage>
        <taxon>Eukaryota</taxon>
        <taxon>Viridiplantae</taxon>
        <taxon>Streptophyta</taxon>
        <taxon>Embryophyta</taxon>
        <taxon>Tracheophyta</taxon>
        <taxon>Spermatophyta</taxon>
        <taxon>Magnoliopsida</taxon>
        <taxon>Liliopsida</taxon>
        <taxon>Zingiberales</taxon>
        <taxon>Zingiberaceae</taxon>
        <taxon>Zingiber</taxon>
    </lineage>
</organism>
<dbReference type="EMBL" id="JACMSC010000016">
    <property type="protein sequence ID" value="KAG6480964.1"/>
    <property type="molecule type" value="Genomic_DNA"/>
</dbReference>
<keyword evidence="2" id="KW-0808">Transferase</keyword>
<keyword evidence="1 2" id="KW-0833">Ubl conjugation pathway</keyword>
<evidence type="ECO:0000313" key="5">
    <source>
        <dbReference type="Proteomes" id="UP000734854"/>
    </source>
</evidence>
<comment type="catalytic activity">
    <reaction evidence="2">
        <text>S-ubiquitinyl-[E2 ubiquitin-conjugating enzyme]-L-cysteine + [acceptor protein]-L-lysine = [E2 ubiquitin-conjugating enzyme]-L-cysteine + N(6)-ubiquitinyl-[acceptor protein]-L-lysine.</text>
        <dbReference type="EC" id="2.3.2.27"/>
    </reaction>
</comment>
<dbReference type="EC" id="2.3.2.27" evidence="2"/>
<evidence type="ECO:0000313" key="4">
    <source>
        <dbReference type="EMBL" id="KAG6480964.1"/>
    </source>
</evidence>
<name>A0A8J5KGZ7_ZINOF</name>